<evidence type="ECO:0000256" key="4">
    <source>
        <dbReference type="ARBA" id="ARBA00023163"/>
    </source>
</evidence>
<dbReference type="OrthoDB" id="9811174at2"/>
<accession>A0A2V1MZP6</accession>
<organism evidence="7 8">
    <name type="scientific">Levilactobacillus bambusae</name>
    <dbReference type="NCBI Taxonomy" id="2024736"/>
    <lineage>
        <taxon>Bacteria</taxon>
        <taxon>Bacillati</taxon>
        <taxon>Bacillota</taxon>
        <taxon>Bacilli</taxon>
        <taxon>Lactobacillales</taxon>
        <taxon>Lactobacillaceae</taxon>
        <taxon>Levilactobacillus</taxon>
    </lineage>
</organism>
<evidence type="ECO:0000313" key="7">
    <source>
        <dbReference type="EMBL" id="PWG00292.1"/>
    </source>
</evidence>
<dbReference type="GO" id="GO:0003700">
    <property type="term" value="F:DNA-binding transcription factor activity"/>
    <property type="evidence" value="ECO:0007669"/>
    <property type="project" value="InterPro"/>
</dbReference>
<evidence type="ECO:0000256" key="2">
    <source>
        <dbReference type="ARBA" id="ARBA00023015"/>
    </source>
</evidence>
<keyword evidence="1" id="KW-0678">Repressor</keyword>
<evidence type="ECO:0000256" key="5">
    <source>
        <dbReference type="SAM" id="Coils"/>
    </source>
</evidence>
<dbReference type="Pfam" id="PF13411">
    <property type="entry name" value="MerR_1"/>
    <property type="match status" value="1"/>
</dbReference>
<dbReference type="GO" id="GO:0003677">
    <property type="term" value="F:DNA binding"/>
    <property type="evidence" value="ECO:0007669"/>
    <property type="project" value="UniProtKB-KW"/>
</dbReference>
<dbReference type="SMART" id="SM00422">
    <property type="entry name" value="HTH_MERR"/>
    <property type="match status" value="1"/>
</dbReference>
<sequence length="150" mass="17127">MTYTIGQVAERFGLSEYTIRFYDKQGLLPFVKRNAAGRREFTDDDLKTINIIVCLKECGVKISEIHHFVDMLMAGDDTLEDRLAFFKQQQENALEQLERQKKNLSKLDFKVRYYTAAVYEGTEAGIDGDCDVPNCPITVNGKVFDQDQVG</sequence>
<dbReference type="AlphaFoldDB" id="A0A2V1MZP6"/>
<keyword evidence="5" id="KW-0175">Coiled coil</keyword>
<dbReference type="PROSITE" id="PS50937">
    <property type="entry name" value="HTH_MERR_2"/>
    <property type="match status" value="1"/>
</dbReference>
<keyword evidence="2" id="KW-0805">Transcription regulation</keyword>
<evidence type="ECO:0000256" key="3">
    <source>
        <dbReference type="ARBA" id="ARBA00023125"/>
    </source>
</evidence>
<dbReference type="PANTHER" id="PTHR30204:SF69">
    <property type="entry name" value="MERR-FAMILY TRANSCRIPTIONAL REGULATOR"/>
    <property type="match status" value="1"/>
</dbReference>
<evidence type="ECO:0000259" key="6">
    <source>
        <dbReference type="PROSITE" id="PS50937"/>
    </source>
</evidence>
<name>A0A2V1MZP6_9LACO</name>
<evidence type="ECO:0000313" key="8">
    <source>
        <dbReference type="Proteomes" id="UP000245080"/>
    </source>
</evidence>
<reference evidence="7 8" key="1">
    <citation type="journal article" date="2018" name="Int. J. Syst. Evol. Microbiol.">
        <title>Lactobacillus bambusae sp. nov., isolated from a traditional fermented Ma-bamboo shoots of Taiwan.</title>
        <authorList>
            <person name="Wang L.-T."/>
        </authorList>
    </citation>
    <scope>NUCLEOTIDE SEQUENCE [LARGE SCALE GENOMIC DNA]</scope>
    <source>
        <strain evidence="7 8">BS-W1</strain>
    </source>
</reference>
<comment type="caution">
    <text evidence="7">The sequence shown here is derived from an EMBL/GenBank/DDBJ whole genome shotgun (WGS) entry which is preliminary data.</text>
</comment>
<dbReference type="InterPro" id="IPR047057">
    <property type="entry name" value="MerR_fam"/>
</dbReference>
<feature type="domain" description="HTH merR-type" evidence="6">
    <location>
        <begin position="2"/>
        <end position="71"/>
    </location>
</feature>
<dbReference type="InterPro" id="IPR000551">
    <property type="entry name" value="MerR-type_HTH_dom"/>
</dbReference>
<dbReference type="RefSeq" id="WP_109250239.1">
    <property type="nucleotide sequence ID" value="NZ_QCXQ01000002.1"/>
</dbReference>
<dbReference type="PANTHER" id="PTHR30204">
    <property type="entry name" value="REDOX-CYCLING DRUG-SENSING TRANSCRIPTIONAL ACTIVATOR SOXR"/>
    <property type="match status" value="1"/>
</dbReference>
<dbReference type="SUPFAM" id="SSF46955">
    <property type="entry name" value="Putative DNA-binding domain"/>
    <property type="match status" value="1"/>
</dbReference>
<feature type="coiled-coil region" evidence="5">
    <location>
        <begin position="83"/>
        <end position="110"/>
    </location>
</feature>
<dbReference type="Gene3D" id="1.10.1660.10">
    <property type="match status" value="1"/>
</dbReference>
<dbReference type="PRINTS" id="PR00040">
    <property type="entry name" value="HTHMERR"/>
</dbReference>
<dbReference type="CDD" id="cd01109">
    <property type="entry name" value="HTH_YyaN"/>
    <property type="match status" value="1"/>
</dbReference>
<dbReference type="InterPro" id="IPR009061">
    <property type="entry name" value="DNA-bd_dom_put_sf"/>
</dbReference>
<gene>
    <name evidence="7" type="ORF">DCM90_05005</name>
</gene>
<dbReference type="Proteomes" id="UP000245080">
    <property type="component" value="Unassembled WGS sequence"/>
</dbReference>
<keyword evidence="8" id="KW-1185">Reference proteome</keyword>
<evidence type="ECO:0000256" key="1">
    <source>
        <dbReference type="ARBA" id="ARBA00022491"/>
    </source>
</evidence>
<proteinExistence type="predicted"/>
<dbReference type="EMBL" id="QCXQ01000002">
    <property type="protein sequence ID" value="PWG00292.1"/>
    <property type="molecule type" value="Genomic_DNA"/>
</dbReference>
<keyword evidence="3" id="KW-0238">DNA-binding</keyword>
<protein>
    <submittedName>
        <fullName evidence="7">MerR family transcriptional regulator</fullName>
    </submittedName>
</protein>
<keyword evidence="4" id="KW-0804">Transcription</keyword>